<feature type="compositionally biased region" description="Basic and acidic residues" evidence="1">
    <location>
        <begin position="1151"/>
        <end position="1163"/>
    </location>
</feature>
<gene>
    <name evidence="2" type="ORF">AWC38_SpisGene4632</name>
</gene>
<name>A0A2B4SNA9_STYPI</name>
<feature type="compositionally biased region" description="Polar residues" evidence="1">
    <location>
        <begin position="1500"/>
        <end position="1513"/>
    </location>
</feature>
<feature type="compositionally biased region" description="Polar residues" evidence="1">
    <location>
        <begin position="1136"/>
        <end position="1146"/>
    </location>
</feature>
<feature type="compositionally biased region" description="Basic and acidic residues" evidence="1">
    <location>
        <begin position="199"/>
        <end position="208"/>
    </location>
</feature>
<feature type="compositionally biased region" description="Polar residues" evidence="1">
    <location>
        <begin position="1427"/>
        <end position="1445"/>
    </location>
</feature>
<keyword evidence="3" id="KW-1185">Reference proteome</keyword>
<dbReference type="OrthoDB" id="5986907at2759"/>
<feature type="compositionally biased region" description="Polar residues" evidence="1">
    <location>
        <begin position="367"/>
        <end position="379"/>
    </location>
</feature>
<dbReference type="EMBL" id="LSMT01000048">
    <property type="protein sequence ID" value="PFX30553.1"/>
    <property type="molecule type" value="Genomic_DNA"/>
</dbReference>
<proteinExistence type="predicted"/>
<accession>A0A2B4SNA9</accession>
<evidence type="ECO:0000313" key="3">
    <source>
        <dbReference type="Proteomes" id="UP000225706"/>
    </source>
</evidence>
<dbReference type="Proteomes" id="UP000225706">
    <property type="component" value="Unassembled WGS sequence"/>
</dbReference>
<feature type="compositionally biased region" description="Low complexity" evidence="1">
    <location>
        <begin position="1450"/>
        <end position="1459"/>
    </location>
</feature>
<feature type="region of interest" description="Disordered" evidence="1">
    <location>
        <begin position="191"/>
        <end position="473"/>
    </location>
</feature>
<evidence type="ECO:0000313" key="2">
    <source>
        <dbReference type="EMBL" id="PFX30553.1"/>
    </source>
</evidence>
<feature type="compositionally biased region" description="Basic and acidic residues" evidence="1">
    <location>
        <begin position="1555"/>
        <end position="1574"/>
    </location>
</feature>
<feature type="compositionally biased region" description="Basic and acidic residues" evidence="1">
    <location>
        <begin position="1203"/>
        <end position="1213"/>
    </location>
</feature>
<evidence type="ECO:0008006" key="4">
    <source>
        <dbReference type="Google" id="ProtNLM"/>
    </source>
</evidence>
<feature type="region of interest" description="Disordered" evidence="1">
    <location>
        <begin position="699"/>
        <end position="724"/>
    </location>
</feature>
<dbReference type="STRING" id="50429.A0A2B4SNA9"/>
<organism evidence="2 3">
    <name type="scientific">Stylophora pistillata</name>
    <name type="common">Smooth cauliflower coral</name>
    <dbReference type="NCBI Taxonomy" id="50429"/>
    <lineage>
        <taxon>Eukaryota</taxon>
        <taxon>Metazoa</taxon>
        <taxon>Cnidaria</taxon>
        <taxon>Anthozoa</taxon>
        <taxon>Hexacorallia</taxon>
        <taxon>Scleractinia</taxon>
        <taxon>Astrocoeniina</taxon>
        <taxon>Pocilloporidae</taxon>
        <taxon>Stylophora</taxon>
    </lineage>
</organism>
<feature type="region of interest" description="Disordered" evidence="1">
    <location>
        <begin position="1555"/>
        <end position="1577"/>
    </location>
</feature>
<comment type="caution">
    <text evidence="2">The sequence shown here is derived from an EMBL/GenBank/DDBJ whole genome shotgun (WGS) entry which is preliminary data.</text>
</comment>
<protein>
    <recommendedName>
        <fullName evidence="4">Little elongation complex subunit 1</fullName>
    </recommendedName>
</protein>
<feature type="region of interest" description="Disordered" evidence="1">
    <location>
        <begin position="1421"/>
        <end position="1515"/>
    </location>
</feature>
<sequence>MADSASKNFSNPTCSSCAKMKEALEVSKKEHTLTLRMIKEKIISTDELIKKYQEKCLESDKHLQQATDFTLKLEAAQMKIEALQGKLDRALHSTEPLRKKTNSELLSVTKLKEEQECEWRLEKQVQAHEMQTQKKSLQKSEATITKLQEQIKKEKEQNKDTSRLLNQANRRAAKLEQQLEKSKDEIQSFKLEAQLARTRGKDKTEKTPKSRRKKKSFQAPLSPKGHKQSSASGSHSEDHLEYIIEELNALNDMAPALSPLPPSPGPAEESTGESNSEAGSEDGGSDYSLGDLAGILTGDQSDAEIPVGKSLETRDSSQDFDEDLENSLKETAKGENNSNIQDNKDEPSINEAPDKSAASVMKELENFSETNRSVVNSGDETSKRETFIKEDHVENQISKNPPEKDMEPTATANVSKALISAAESLSVPRKGKRRITSPNHWVMTRSRAKAMKLSSSSDGDSSSEKETGNESFVRSGNSFKVVNTCSRRIANAKENRKSKGVKSKNEKEVCFVSFTDDGKAETKGSLKNCSEIRDRGNCRNSLSKAVNSSDDDVTPHHGNANDCSHFGVSLPRSEEQIDDGNTSGLLPKETEVNVTCYHGNDDELPVSLPGSVEPRVFRENSDAFLTAVDIPETNISTELESDSESQIKTAVPISSLKECSSDINDISLAELSDRNDASTCVSTESANIETDAEIVASATNEPNDRNLRERRSKSKATDSEQSQLKSDEFAFDLKDKSLGDNNTVSVDNLQTITKISEVDSIFADDEIFCDPSGAVVEENQGDSSGSAERNSSDLVELRLSSALHDDRENRIVLETSVPDQRQGDANSSVCKASGKLATCSPIEILTGDAKLETGLCSKESSTITGKTKKESLLDSHHIKEIFVNRKLASNRNADCFASDEAKLGSSTEESKTEGFTDQGADLREGITSLCDDSSTNCPSLAHEGGVATCGVATCGVAATTVITPSATYTESNVTHSNTSVSRFKTSAILTEKCMTQTSVTRTKPDMTHSETIAALGKTSVTHTETRVTHTKMSTRLEISAKEKLKDVISEDRIFAPRGNHYRVSNKKVMDRSGAAIMITGDSQVQSSALKKEICDMAAEPLEKKHPMEREVSLPRAMIEEELLTFSAGVMLPNLENDPTSCKNSLSEGEPSEGKGRKHSDFPRDAMSSRTVDKDERKPSVAIELDGDLQSFRNTPKDTLVSPDEVRMKSDARRVLSSSRSRIKDCSANSMQETERTDIEKQMPSFGGKSDCDASGGVSKLSGCKNKISSTGDDSVDHKGKVSTSSASPEQKRTQIKRNKTASQLLGVPETRESPEAPATTHDLQGDPPIEALLNNLEGLFEDFPSLSPLPPSPCPSDDGTDVLQSSLISNSDVKDVTTLISDAHDKCPRKRDKRSFTELISKRVERTSDWNTFGCNTRSNKEDISRRNTTVKSKTPASESISSAMEKNLLQRPLQTTLLRSREGGNVSAKRTLQRSVADSAMEKNDPQRKRAKRHLNVADRQQSPRSGNSLASSRVALNKDVTLTSGVANKRPVFASNKGTTLVDKHSNFRPTLDEGLHIKDSSKATDGKDSKFRPLSVRPSYQREVQYVIKCLGRIYENNVDLKIVFSRLTSNKCISSSTPVASGIVHFLKERRDDLMPQILKQLAQIQSEGILHLWKPVISGFESRLLEVVSLLSSEALFGNLIAQLVSLCSRSLIEASCAFNEEEMKGNLSLCRVLTALCQLKDDLSYARAVLYDIMRTLYSFHNAASELVVTIATVWPEVLRSSSDCLSAEKSPIAYTLKSMVLNWTNKPPSMDLGKILRNLCCWEGDSVTEEELRNFGLKLAKWLHEESVVSVKISKEGRLVLDSYSFEIVKSIELLSCVLGWQWTLNDLIVNDIWQILRSWAEKEEESSRTGERETASGGEHNQGLELDEIRRSTCVCLLVTDKDKNPDFFKVIPSIFSAEDDRVTKENNYMATGDKEGGKKPSTDDKEMCSVCPKCGKSTGIRLPESHIVLCIHLLGVLCRIAVENGQHLVSEIMDMLCGLIENTSPGSKVETYGIQLAAAMSLLDVSPWQPKRVASVVSTWLSALNETNSLQTPACVSQGLVCLKSLLSVNQK</sequence>
<feature type="compositionally biased region" description="Basic and acidic residues" evidence="1">
    <location>
        <begin position="380"/>
        <end position="394"/>
    </location>
</feature>
<evidence type="ECO:0000256" key="1">
    <source>
        <dbReference type="SAM" id="MobiDB-lite"/>
    </source>
</evidence>
<reference evidence="3" key="1">
    <citation type="journal article" date="2017" name="bioRxiv">
        <title>Comparative analysis of the genomes of Stylophora pistillata and Acropora digitifera provides evidence for extensive differences between species of corals.</title>
        <authorList>
            <person name="Voolstra C.R."/>
            <person name="Li Y."/>
            <person name="Liew Y.J."/>
            <person name="Baumgarten S."/>
            <person name="Zoccola D."/>
            <person name="Flot J.-F."/>
            <person name="Tambutte S."/>
            <person name="Allemand D."/>
            <person name="Aranda M."/>
        </authorList>
    </citation>
    <scope>NUCLEOTIDE SEQUENCE [LARGE SCALE GENOMIC DNA]</scope>
</reference>
<feature type="region of interest" description="Disordered" evidence="1">
    <location>
        <begin position="1133"/>
        <end position="1329"/>
    </location>
</feature>